<dbReference type="OrthoDB" id="9355041at2759"/>
<reference evidence="7" key="1">
    <citation type="submission" date="2020-08" db="EMBL/GenBank/DDBJ databases">
        <title>Genome sequencing and assembly of the red palm weevil Rhynchophorus ferrugineus.</title>
        <authorList>
            <person name="Dias G.B."/>
            <person name="Bergman C.M."/>
            <person name="Manee M."/>
        </authorList>
    </citation>
    <scope>NUCLEOTIDE SEQUENCE</scope>
    <source>
        <strain evidence="7">AA-2017</strain>
        <tissue evidence="7">Whole larva</tissue>
    </source>
</reference>
<keyword evidence="1" id="KW-0732">Signal</keyword>
<evidence type="ECO:0000256" key="1">
    <source>
        <dbReference type="ARBA" id="ARBA00022729"/>
    </source>
</evidence>
<dbReference type="SUPFAM" id="SSF49265">
    <property type="entry name" value="Fibronectin type III"/>
    <property type="match status" value="1"/>
</dbReference>
<dbReference type="SUPFAM" id="SSF48726">
    <property type="entry name" value="Immunoglobulin"/>
    <property type="match status" value="3"/>
</dbReference>
<dbReference type="InterPro" id="IPR036116">
    <property type="entry name" value="FN3_sf"/>
</dbReference>
<keyword evidence="8" id="KW-1185">Reference proteome</keyword>
<evidence type="ECO:0000256" key="4">
    <source>
        <dbReference type="ARBA" id="ARBA00023319"/>
    </source>
</evidence>
<feature type="domain" description="Fibronectin type-III" evidence="6">
    <location>
        <begin position="359"/>
        <end position="456"/>
    </location>
</feature>
<dbReference type="PROSITE" id="PS50835">
    <property type="entry name" value="IG_LIKE"/>
    <property type="match status" value="3"/>
</dbReference>
<feature type="domain" description="Ig-like" evidence="5">
    <location>
        <begin position="29"/>
        <end position="111"/>
    </location>
</feature>
<dbReference type="SMART" id="SM00060">
    <property type="entry name" value="FN3"/>
    <property type="match status" value="1"/>
</dbReference>
<proteinExistence type="predicted"/>
<dbReference type="AlphaFoldDB" id="A0A834I4S6"/>
<protein>
    <submittedName>
        <fullName evidence="7">Uncharacterized protein</fullName>
    </submittedName>
</protein>
<dbReference type="InterPro" id="IPR036179">
    <property type="entry name" value="Ig-like_dom_sf"/>
</dbReference>
<keyword evidence="2" id="KW-1015">Disulfide bond</keyword>
<accession>A0A834I4S6</accession>
<dbReference type="CDD" id="cd00096">
    <property type="entry name" value="Ig"/>
    <property type="match status" value="2"/>
</dbReference>
<sequence>MDTHRTEMILIKTFSVFYVLSLLLDVVSAKLYLSHQSEAKPENEYLTVLCRDIETGEAVSWKGPKSRPLGEKTIPKVSITSHGAQLIFDKLRKQDSGTYTCKSKRESAEFSLSVEDPIETAIENPDHSQIYKTHRIQSSAVPRTKIYTKLPPTSNTFRHTPTPIFTPTAGPITFYDTPEVQQGEELSTIVLRCTASATVTWLVDGEDVKGPKYEIIQDGLVINNLSKEDANKTYICKAVNEASGTWKDRMITLKVVHKPRLPPDTPYRRYMKTEEVYGYYNSWINLTCEVEASPPPTFKWFDNNRRKKIGHEQNDTFYKSILRFQLTKETMGTYKCQASNTHGMLEIIFEVSNGTQPYPPTSMQLKKAEAHSLHLEIEEPDQVDSKMNNTDFRVEYRPYSENETEWEAETFALSEDKTYMLTGLHSKTEYEVRAATVNQAGISEFTNTSIFETLNFAPQISSSYLVHLICVLFNIYVYSSQTNFH</sequence>
<dbReference type="EMBL" id="JAACXV010013730">
    <property type="protein sequence ID" value="KAF7272661.1"/>
    <property type="molecule type" value="Genomic_DNA"/>
</dbReference>
<evidence type="ECO:0000259" key="6">
    <source>
        <dbReference type="PROSITE" id="PS50853"/>
    </source>
</evidence>
<dbReference type="InterPro" id="IPR007110">
    <property type="entry name" value="Ig-like_dom"/>
</dbReference>
<dbReference type="InterPro" id="IPR013783">
    <property type="entry name" value="Ig-like_fold"/>
</dbReference>
<dbReference type="Pfam" id="PF00047">
    <property type="entry name" value="ig"/>
    <property type="match status" value="3"/>
</dbReference>
<dbReference type="PANTHER" id="PTHR44337:SF13">
    <property type="entry name" value="IMMUNOGLOBULIN SUPERFAMILY MEMBER 23"/>
    <property type="match status" value="1"/>
</dbReference>
<evidence type="ECO:0000256" key="2">
    <source>
        <dbReference type="ARBA" id="ARBA00023157"/>
    </source>
</evidence>
<evidence type="ECO:0000313" key="8">
    <source>
        <dbReference type="Proteomes" id="UP000625711"/>
    </source>
</evidence>
<evidence type="ECO:0000313" key="7">
    <source>
        <dbReference type="EMBL" id="KAF7272661.1"/>
    </source>
</evidence>
<keyword evidence="4" id="KW-0393">Immunoglobulin domain</keyword>
<feature type="domain" description="Ig-like" evidence="5">
    <location>
        <begin position="163"/>
        <end position="252"/>
    </location>
</feature>
<dbReference type="PANTHER" id="PTHR44337">
    <property type="entry name" value="CARCINOEMBRYONIC ANTIGEN-RELATED CELL ADHESION MOLECULE 8"/>
    <property type="match status" value="1"/>
</dbReference>
<evidence type="ECO:0000256" key="3">
    <source>
        <dbReference type="ARBA" id="ARBA00023180"/>
    </source>
</evidence>
<comment type="caution">
    <text evidence="7">The sequence shown here is derived from an EMBL/GenBank/DDBJ whole genome shotgun (WGS) entry which is preliminary data.</text>
</comment>
<dbReference type="InterPro" id="IPR013151">
    <property type="entry name" value="Immunoglobulin_dom"/>
</dbReference>
<dbReference type="InterPro" id="IPR052598">
    <property type="entry name" value="IgSF_CEA-related"/>
</dbReference>
<dbReference type="SMART" id="SM00409">
    <property type="entry name" value="IG"/>
    <property type="match status" value="3"/>
</dbReference>
<dbReference type="CDD" id="cd00063">
    <property type="entry name" value="FN3"/>
    <property type="match status" value="1"/>
</dbReference>
<dbReference type="PROSITE" id="PS50853">
    <property type="entry name" value="FN3"/>
    <property type="match status" value="1"/>
</dbReference>
<organism evidence="7 8">
    <name type="scientific">Rhynchophorus ferrugineus</name>
    <name type="common">Red palm weevil</name>
    <name type="synonym">Curculio ferrugineus</name>
    <dbReference type="NCBI Taxonomy" id="354439"/>
    <lineage>
        <taxon>Eukaryota</taxon>
        <taxon>Metazoa</taxon>
        <taxon>Ecdysozoa</taxon>
        <taxon>Arthropoda</taxon>
        <taxon>Hexapoda</taxon>
        <taxon>Insecta</taxon>
        <taxon>Pterygota</taxon>
        <taxon>Neoptera</taxon>
        <taxon>Endopterygota</taxon>
        <taxon>Coleoptera</taxon>
        <taxon>Polyphaga</taxon>
        <taxon>Cucujiformia</taxon>
        <taxon>Curculionidae</taxon>
        <taxon>Dryophthorinae</taxon>
        <taxon>Rhynchophorus</taxon>
    </lineage>
</organism>
<feature type="domain" description="Ig-like" evidence="5">
    <location>
        <begin position="259"/>
        <end position="352"/>
    </location>
</feature>
<evidence type="ECO:0000259" key="5">
    <source>
        <dbReference type="PROSITE" id="PS50835"/>
    </source>
</evidence>
<name>A0A834I4S6_RHYFE</name>
<keyword evidence="3" id="KW-0325">Glycoprotein</keyword>
<dbReference type="SMART" id="SM00408">
    <property type="entry name" value="IGc2"/>
    <property type="match status" value="3"/>
</dbReference>
<gene>
    <name evidence="7" type="ORF">GWI33_014565</name>
</gene>
<dbReference type="Proteomes" id="UP000625711">
    <property type="component" value="Unassembled WGS sequence"/>
</dbReference>
<dbReference type="Pfam" id="PF00041">
    <property type="entry name" value="fn3"/>
    <property type="match status" value="1"/>
</dbReference>
<dbReference type="Gene3D" id="2.60.40.10">
    <property type="entry name" value="Immunoglobulins"/>
    <property type="match status" value="4"/>
</dbReference>
<dbReference type="InterPro" id="IPR003599">
    <property type="entry name" value="Ig_sub"/>
</dbReference>
<dbReference type="InterPro" id="IPR003598">
    <property type="entry name" value="Ig_sub2"/>
</dbReference>
<dbReference type="InterPro" id="IPR003961">
    <property type="entry name" value="FN3_dom"/>
</dbReference>